<keyword evidence="3" id="KW-1185">Reference proteome</keyword>
<dbReference type="VEuPathDB" id="FungiDB:PSHT_10550"/>
<sequence length="88" mass="10002">MKAQKNKDFKSQGAWDNHERSKKRRQNAQRLRKQMLKEDVKLSLSTPVSSTLPSNSETCSPTPEEAVFNQGEDAKVEEGLDNISLQQK</sequence>
<feature type="compositionally biased region" description="Basic and acidic residues" evidence="1">
    <location>
        <begin position="1"/>
        <end position="10"/>
    </location>
</feature>
<gene>
    <name evidence="2" type="ORF">PSHT_10550</name>
</gene>
<reference evidence="2 3" key="1">
    <citation type="submission" date="2017-12" db="EMBL/GenBank/DDBJ databases">
        <title>Gene loss provides genomic basis for host adaptation in cereal stripe rust fungi.</title>
        <authorList>
            <person name="Xia C."/>
        </authorList>
    </citation>
    <scope>NUCLEOTIDE SEQUENCE [LARGE SCALE GENOMIC DNA]</scope>
    <source>
        <strain evidence="2 3">93TX-2</strain>
    </source>
</reference>
<dbReference type="VEuPathDB" id="FungiDB:PSTT_15655"/>
<name>A0A2S4V8Z0_9BASI</name>
<dbReference type="OrthoDB" id="5894at2759"/>
<protein>
    <submittedName>
        <fullName evidence="2">Uncharacterized protein</fullName>
    </submittedName>
</protein>
<accession>A0A2S4V8Z0</accession>
<evidence type="ECO:0000313" key="2">
    <source>
        <dbReference type="EMBL" id="POW05989.1"/>
    </source>
</evidence>
<dbReference type="Proteomes" id="UP000238274">
    <property type="component" value="Unassembled WGS sequence"/>
</dbReference>
<feature type="compositionally biased region" description="Low complexity" evidence="1">
    <location>
        <begin position="42"/>
        <end position="56"/>
    </location>
</feature>
<proteinExistence type="predicted"/>
<feature type="region of interest" description="Disordered" evidence="1">
    <location>
        <begin position="1"/>
        <end position="88"/>
    </location>
</feature>
<reference evidence="3" key="2">
    <citation type="journal article" date="2018" name="BMC Genomics">
        <title>Genomic insights into host adaptation between the wheat stripe rust pathogen (Puccinia striiformis f. sp. tritici) and the barley stripe rust pathogen (Puccinia striiformis f. sp. hordei).</title>
        <authorList>
            <person name="Xia C."/>
            <person name="Wang M."/>
            <person name="Yin C."/>
            <person name="Cornejo O.E."/>
            <person name="Hulbert S.H."/>
            <person name="Chen X."/>
        </authorList>
    </citation>
    <scope>NUCLEOTIDE SEQUENCE [LARGE SCALE GENOMIC DNA]</scope>
    <source>
        <strain evidence="3">93TX-2</strain>
    </source>
</reference>
<dbReference type="AlphaFoldDB" id="A0A2S4V8Z0"/>
<dbReference type="EMBL" id="PKSM01000164">
    <property type="protein sequence ID" value="POW05989.1"/>
    <property type="molecule type" value="Genomic_DNA"/>
</dbReference>
<comment type="caution">
    <text evidence="2">The sequence shown here is derived from an EMBL/GenBank/DDBJ whole genome shotgun (WGS) entry which is preliminary data.</text>
</comment>
<feature type="compositionally biased region" description="Basic residues" evidence="1">
    <location>
        <begin position="20"/>
        <end position="34"/>
    </location>
</feature>
<organism evidence="2 3">
    <name type="scientific">Puccinia striiformis</name>
    <dbReference type="NCBI Taxonomy" id="27350"/>
    <lineage>
        <taxon>Eukaryota</taxon>
        <taxon>Fungi</taxon>
        <taxon>Dikarya</taxon>
        <taxon>Basidiomycota</taxon>
        <taxon>Pucciniomycotina</taxon>
        <taxon>Pucciniomycetes</taxon>
        <taxon>Pucciniales</taxon>
        <taxon>Pucciniaceae</taxon>
        <taxon>Puccinia</taxon>
    </lineage>
</organism>
<evidence type="ECO:0000313" key="3">
    <source>
        <dbReference type="Proteomes" id="UP000238274"/>
    </source>
</evidence>
<evidence type="ECO:0000256" key="1">
    <source>
        <dbReference type="SAM" id="MobiDB-lite"/>
    </source>
</evidence>
<reference evidence="3" key="3">
    <citation type="journal article" date="2018" name="Mol. Plant Microbe Interact.">
        <title>Genome sequence resources for the wheat stripe rust pathogen (Puccinia striiformis f. sp. tritici) and the barley stripe rust pathogen (Puccinia striiformis f. sp. hordei).</title>
        <authorList>
            <person name="Xia C."/>
            <person name="Wang M."/>
            <person name="Yin C."/>
            <person name="Cornejo O.E."/>
            <person name="Hulbert S.H."/>
            <person name="Chen X."/>
        </authorList>
    </citation>
    <scope>NUCLEOTIDE SEQUENCE [LARGE SCALE GENOMIC DNA]</scope>
    <source>
        <strain evidence="3">93TX-2</strain>
    </source>
</reference>